<accession>A0A8H7E8P7</accession>
<dbReference type="EMBL" id="JAAABM010000030">
    <property type="protein sequence ID" value="KAF7670665.1"/>
    <property type="molecule type" value="Genomic_DNA"/>
</dbReference>
<evidence type="ECO:0000256" key="1">
    <source>
        <dbReference type="SAM" id="MobiDB-lite"/>
    </source>
</evidence>
<protein>
    <submittedName>
        <fullName evidence="2">Uncharacterized protein</fullName>
    </submittedName>
</protein>
<dbReference type="Proteomes" id="UP000596902">
    <property type="component" value="Unassembled WGS sequence"/>
</dbReference>
<dbReference type="AlphaFoldDB" id="A0A8H7E8P7"/>
<dbReference type="RefSeq" id="XP_038781060.1">
    <property type="nucleotide sequence ID" value="XM_038936291.1"/>
</dbReference>
<reference evidence="2" key="2">
    <citation type="submission" date="2020-08" db="EMBL/GenBank/DDBJ databases">
        <title>Draft Genome Sequence of Cumin Blight Pathogen Alternaria burnsii.</title>
        <authorList>
            <person name="Feng Z."/>
        </authorList>
    </citation>
    <scope>NUCLEOTIDE SEQUENCE</scope>
    <source>
        <strain evidence="2">CBS107.38</strain>
    </source>
</reference>
<name>A0A8H7E8P7_9PLEO</name>
<feature type="region of interest" description="Disordered" evidence="1">
    <location>
        <begin position="59"/>
        <end position="84"/>
    </location>
</feature>
<gene>
    <name evidence="2" type="ORF">GT037_011244</name>
</gene>
<feature type="compositionally biased region" description="Low complexity" evidence="1">
    <location>
        <begin position="72"/>
        <end position="84"/>
    </location>
</feature>
<evidence type="ECO:0000313" key="3">
    <source>
        <dbReference type="Proteomes" id="UP000596902"/>
    </source>
</evidence>
<comment type="caution">
    <text evidence="2">The sequence shown here is derived from an EMBL/GenBank/DDBJ whole genome shotgun (WGS) entry which is preliminary data.</text>
</comment>
<organism evidence="2 3">
    <name type="scientific">Alternaria burnsii</name>
    <dbReference type="NCBI Taxonomy" id="1187904"/>
    <lineage>
        <taxon>Eukaryota</taxon>
        <taxon>Fungi</taxon>
        <taxon>Dikarya</taxon>
        <taxon>Ascomycota</taxon>
        <taxon>Pezizomycotina</taxon>
        <taxon>Dothideomycetes</taxon>
        <taxon>Pleosporomycetidae</taxon>
        <taxon>Pleosporales</taxon>
        <taxon>Pleosporineae</taxon>
        <taxon>Pleosporaceae</taxon>
        <taxon>Alternaria</taxon>
        <taxon>Alternaria sect. Alternaria</taxon>
    </lineage>
</organism>
<sequence>MLLLLGMGMVCKSRMKGSDFWRHKWGRIPTNDQELVIVRTRSNTTNWVDIADVRRYQQKTYTSDSRKRRGPRVSSTSSRTTGGR</sequence>
<keyword evidence="3" id="KW-1185">Reference proteome</keyword>
<reference evidence="2" key="1">
    <citation type="submission" date="2020-01" db="EMBL/GenBank/DDBJ databases">
        <authorList>
            <person name="Feng Z.H.Z."/>
        </authorList>
    </citation>
    <scope>NUCLEOTIDE SEQUENCE</scope>
    <source>
        <strain evidence="2">CBS107.38</strain>
    </source>
</reference>
<evidence type="ECO:0000313" key="2">
    <source>
        <dbReference type="EMBL" id="KAF7670665.1"/>
    </source>
</evidence>
<dbReference type="GeneID" id="62209469"/>
<proteinExistence type="predicted"/>